<evidence type="ECO:0000313" key="9">
    <source>
        <dbReference type="Proteomes" id="UP001652621"/>
    </source>
</evidence>
<reference evidence="10" key="1">
    <citation type="submission" date="2025-08" db="UniProtKB">
        <authorList>
            <consortium name="RefSeq"/>
        </authorList>
    </citation>
    <scope>IDENTIFICATION</scope>
    <source>
        <strain evidence="10">Aabys</strain>
        <tissue evidence="10">Whole body</tissue>
    </source>
</reference>
<evidence type="ECO:0000256" key="6">
    <source>
        <dbReference type="ARBA" id="ARBA00023170"/>
    </source>
</evidence>
<dbReference type="InterPro" id="IPR052192">
    <property type="entry name" value="Insect_Ionotropic_Sensory_Rcpt"/>
</dbReference>
<dbReference type="GeneID" id="101893565"/>
<sequence length="401" mass="47281">MQLVMKETEKPLMILTKPLDLMWHQNKTGKELEKILLATEFLYEKFSQHFLAIVSVENVADFTHMANMAKFHLRKLHTVNSLWIVPQAKMTDLHEFSELCWNCGFTNVLFYCNSSLYVYHKFPTLKVEKLPSLSSYYEREEIRNFHKFPLTFPITSSPPRCYRYIDRSGNLTYVGYMFSILMIFIEKFNFTFREYPHNYDDDDKEPLLEALQTGHMDFTSFPVYPNKTTDASDVLWNANIYIIVPKSKPIAKYKYFYKPFDEFVWLLYVLAILGATSAVAFLTLSKYSIWDFSKSFIYICSIALYQYQLTIPVRSLRFNLLYILLIVYNFIMINYYLCMLSSLLVTTLYEPQIDSIEDLASTNLRFKVTQSDMDYYKQLPNISPIVESLFVLEDGIVLDDL</sequence>
<dbReference type="RefSeq" id="XP_019894906.2">
    <property type="nucleotide sequence ID" value="XM_020039347.2"/>
</dbReference>
<keyword evidence="5 8" id="KW-0472">Membrane</keyword>
<dbReference type="KEGG" id="mde:101893565"/>
<dbReference type="PANTHER" id="PTHR42643:SF39">
    <property type="entry name" value="IONOTROPIC RECEPTOR 56A-RELATED"/>
    <property type="match status" value="1"/>
</dbReference>
<evidence type="ECO:0000256" key="4">
    <source>
        <dbReference type="ARBA" id="ARBA00022989"/>
    </source>
</evidence>
<dbReference type="Gene3D" id="1.10.287.70">
    <property type="match status" value="1"/>
</dbReference>
<feature type="transmembrane region" description="Helical" evidence="8">
    <location>
        <begin position="173"/>
        <end position="192"/>
    </location>
</feature>
<dbReference type="VEuPathDB" id="VectorBase:MDOMA2_008827"/>
<keyword evidence="9" id="KW-1185">Reference proteome</keyword>
<accession>A0A9J7DJL7</accession>
<evidence type="ECO:0000256" key="2">
    <source>
        <dbReference type="ARBA" id="ARBA00022475"/>
    </source>
</evidence>
<keyword evidence="7" id="KW-0325">Glycoprotein</keyword>
<proteinExistence type="predicted"/>
<dbReference type="Proteomes" id="UP001652621">
    <property type="component" value="Unplaced"/>
</dbReference>
<evidence type="ECO:0000256" key="5">
    <source>
        <dbReference type="ARBA" id="ARBA00023136"/>
    </source>
</evidence>
<keyword evidence="3 8" id="KW-0812">Transmembrane</keyword>
<keyword evidence="2" id="KW-1003">Cell membrane</keyword>
<feature type="transmembrane region" description="Helical" evidence="8">
    <location>
        <begin position="319"/>
        <end position="337"/>
    </location>
</feature>
<dbReference type="AlphaFoldDB" id="A0A9J7DJL7"/>
<evidence type="ECO:0000256" key="3">
    <source>
        <dbReference type="ARBA" id="ARBA00022692"/>
    </source>
</evidence>
<keyword evidence="6" id="KW-0675">Receptor</keyword>
<feature type="transmembrane region" description="Helical" evidence="8">
    <location>
        <begin position="263"/>
        <end position="284"/>
    </location>
</feature>
<evidence type="ECO:0000256" key="7">
    <source>
        <dbReference type="ARBA" id="ARBA00023180"/>
    </source>
</evidence>
<keyword evidence="4 8" id="KW-1133">Transmembrane helix</keyword>
<comment type="subcellular location">
    <subcellularLocation>
        <location evidence="1">Cell membrane</location>
        <topology evidence="1">Multi-pass membrane protein</topology>
    </subcellularLocation>
</comment>
<dbReference type="GO" id="GO:0005886">
    <property type="term" value="C:plasma membrane"/>
    <property type="evidence" value="ECO:0007669"/>
    <property type="project" value="UniProtKB-SubCell"/>
</dbReference>
<dbReference type="SUPFAM" id="SSF53850">
    <property type="entry name" value="Periplasmic binding protein-like II"/>
    <property type="match status" value="1"/>
</dbReference>
<evidence type="ECO:0000256" key="1">
    <source>
        <dbReference type="ARBA" id="ARBA00004651"/>
    </source>
</evidence>
<evidence type="ECO:0000313" key="10">
    <source>
        <dbReference type="RefSeq" id="XP_019894906.2"/>
    </source>
</evidence>
<gene>
    <name evidence="10" type="primary">LOC101893565</name>
</gene>
<dbReference type="PANTHER" id="PTHR42643">
    <property type="entry name" value="IONOTROPIC RECEPTOR 20A-RELATED"/>
    <property type="match status" value="1"/>
</dbReference>
<evidence type="ECO:0000256" key="8">
    <source>
        <dbReference type="SAM" id="Phobius"/>
    </source>
</evidence>
<organism evidence="9 10">
    <name type="scientific">Musca domestica</name>
    <name type="common">House fly</name>
    <dbReference type="NCBI Taxonomy" id="7370"/>
    <lineage>
        <taxon>Eukaryota</taxon>
        <taxon>Metazoa</taxon>
        <taxon>Ecdysozoa</taxon>
        <taxon>Arthropoda</taxon>
        <taxon>Hexapoda</taxon>
        <taxon>Insecta</taxon>
        <taxon>Pterygota</taxon>
        <taxon>Neoptera</taxon>
        <taxon>Endopterygota</taxon>
        <taxon>Diptera</taxon>
        <taxon>Brachycera</taxon>
        <taxon>Muscomorpha</taxon>
        <taxon>Muscoidea</taxon>
        <taxon>Muscidae</taxon>
        <taxon>Musca</taxon>
    </lineage>
</organism>
<name>A0A9J7DJL7_MUSDO</name>
<dbReference type="OrthoDB" id="7912094at2759"/>
<protein>
    <submittedName>
        <fullName evidence="10">Uncharacterized protein LOC101893565</fullName>
    </submittedName>
</protein>